<reference evidence="1 2" key="1">
    <citation type="journal article" date="2018" name="Front. Plant Sci.">
        <title>Red Clover (Trifolium pratense) and Zigzag Clover (T. medium) - A Picture of Genomic Similarities and Differences.</title>
        <authorList>
            <person name="Dluhosova J."/>
            <person name="Istvanek J."/>
            <person name="Nedelnik J."/>
            <person name="Repkova J."/>
        </authorList>
    </citation>
    <scope>NUCLEOTIDE SEQUENCE [LARGE SCALE GENOMIC DNA]</scope>
    <source>
        <strain evidence="2">cv. 10/8</strain>
        <tissue evidence="1">Leaf</tissue>
    </source>
</reference>
<protein>
    <submittedName>
        <fullName evidence="1">Uncharacterized protein</fullName>
    </submittedName>
</protein>
<dbReference type="Proteomes" id="UP000265520">
    <property type="component" value="Unassembled WGS sequence"/>
</dbReference>
<proteinExistence type="predicted"/>
<name>A0A392N327_9FABA</name>
<evidence type="ECO:0000313" key="1">
    <source>
        <dbReference type="EMBL" id="MCH92904.1"/>
    </source>
</evidence>
<comment type="caution">
    <text evidence="1">The sequence shown here is derived from an EMBL/GenBank/DDBJ whole genome shotgun (WGS) entry which is preliminary data.</text>
</comment>
<dbReference type="EMBL" id="LXQA010023737">
    <property type="protein sequence ID" value="MCH92904.1"/>
    <property type="molecule type" value="Genomic_DNA"/>
</dbReference>
<organism evidence="1 2">
    <name type="scientific">Trifolium medium</name>
    <dbReference type="NCBI Taxonomy" id="97028"/>
    <lineage>
        <taxon>Eukaryota</taxon>
        <taxon>Viridiplantae</taxon>
        <taxon>Streptophyta</taxon>
        <taxon>Embryophyta</taxon>
        <taxon>Tracheophyta</taxon>
        <taxon>Spermatophyta</taxon>
        <taxon>Magnoliopsida</taxon>
        <taxon>eudicotyledons</taxon>
        <taxon>Gunneridae</taxon>
        <taxon>Pentapetalae</taxon>
        <taxon>rosids</taxon>
        <taxon>fabids</taxon>
        <taxon>Fabales</taxon>
        <taxon>Fabaceae</taxon>
        <taxon>Papilionoideae</taxon>
        <taxon>50 kb inversion clade</taxon>
        <taxon>NPAAA clade</taxon>
        <taxon>Hologalegina</taxon>
        <taxon>IRL clade</taxon>
        <taxon>Trifolieae</taxon>
        <taxon>Trifolium</taxon>
    </lineage>
</organism>
<sequence>MKQSNTTQKAVVPLKPISRGEMQIQLVSQQTTGRTIWTGVVRVTIVSHHTTQGRSYIFKEAAE</sequence>
<evidence type="ECO:0000313" key="2">
    <source>
        <dbReference type="Proteomes" id="UP000265520"/>
    </source>
</evidence>
<accession>A0A392N327</accession>
<dbReference type="AlphaFoldDB" id="A0A392N327"/>
<keyword evidence="2" id="KW-1185">Reference proteome</keyword>